<proteinExistence type="predicted"/>
<protein>
    <submittedName>
        <fullName evidence="1">Uncharacterized protein</fullName>
    </submittedName>
</protein>
<gene>
    <name evidence="1" type="ORF">ERS008502_02032</name>
</gene>
<comment type="caution">
    <text evidence="1">The sequence shown here is derived from an EMBL/GenBank/DDBJ whole genome shotgun (WGS) entry which is preliminary data.</text>
</comment>
<organism evidence="1 2">
    <name type="scientific">Yersinia mollaretii</name>
    <dbReference type="NCBI Taxonomy" id="33060"/>
    <lineage>
        <taxon>Bacteria</taxon>
        <taxon>Pseudomonadati</taxon>
        <taxon>Pseudomonadota</taxon>
        <taxon>Gammaproteobacteria</taxon>
        <taxon>Enterobacterales</taxon>
        <taxon>Yersiniaceae</taxon>
        <taxon>Yersinia</taxon>
    </lineage>
</organism>
<dbReference type="Proteomes" id="UP000040841">
    <property type="component" value="Unassembled WGS sequence"/>
</dbReference>
<sequence>MIKKTLPNIELGLLDEKTNRSLKKNDLTRGISKSSI</sequence>
<name>A0AA36PNP3_YERMO</name>
<evidence type="ECO:0000313" key="1">
    <source>
        <dbReference type="EMBL" id="CNI02558.1"/>
    </source>
</evidence>
<dbReference type="AlphaFoldDB" id="A0AA36PNP3"/>
<dbReference type="EMBL" id="CQBM01000003">
    <property type="protein sequence ID" value="CNI02558.1"/>
    <property type="molecule type" value="Genomic_DNA"/>
</dbReference>
<accession>A0AA36PNP3</accession>
<evidence type="ECO:0000313" key="2">
    <source>
        <dbReference type="Proteomes" id="UP000040841"/>
    </source>
</evidence>
<reference evidence="1 2" key="1">
    <citation type="submission" date="2015-03" db="EMBL/GenBank/DDBJ databases">
        <authorList>
            <consortium name="Pathogen Informatics"/>
            <person name="Murphy D."/>
        </authorList>
    </citation>
    <scope>NUCLEOTIDE SEQUENCE [LARGE SCALE GENOMIC DNA]</scope>
    <source>
        <strain evidence="1 2">FE82747</strain>
    </source>
</reference>